<protein>
    <recommendedName>
        <fullName evidence="4">Purple acid phosphatase</fullName>
        <ecNumber evidence="4">3.1.3.2</ecNumber>
    </recommendedName>
</protein>
<dbReference type="EC" id="3.1.3.2" evidence="4"/>
<dbReference type="Pfam" id="PF16656">
    <property type="entry name" value="Pur_ac_phosph_N"/>
    <property type="match status" value="1"/>
</dbReference>
<dbReference type="InterPro" id="IPR041792">
    <property type="entry name" value="MPP_PAP"/>
</dbReference>
<sequence>MTPGIKYGTDPSLLDTTARGKTSQYTFQNYTSGHLVTTVLRNLGFSKLYYYQVGDLQIGSFSSTYWFKTVPAPGTPNTVLGVTGDLDSKLDGMKTINGLASWRNTFGMDAVLHAGDVSYADEYAQGGPVWDDYVQKMEVLTASTPYEVGVGNHEIINNFTAFRLIYSMEEVLKPSGGQEFYWSVDIGLVHLIQLSSENRDTFKAQRDWLIQDLSQVNYKLTPWIIAVWHRPWYCSLEVNVDEEMRQYFEPVFQRLDIGFMGHTHYYERTLPLSNKSIVQNGPEYVVVGNGGNIEGTAAIPDIRPDWSVMVTDEFGFGILNVVNGTHALWEMRRSSNYTILDQHWFVKQRT</sequence>
<comment type="catalytic activity">
    <reaction evidence="4">
        <text>a phosphate monoester + H2O = an alcohol + phosphate</text>
        <dbReference type="Rhea" id="RHEA:15017"/>
        <dbReference type="ChEBI" id="CHEBI:15377"/>
        <dbReference type="ChEBI" id="CHEBI:30879"/>
        <dbReference type="ChEBI" id="CHEBI:43474"/>
        <dbReference type="ChEBI" id="CHEBI:67140"/>
        <dbReference type="EC" id="3.1.3.2"/>
    </reaction>
</comment>
<dbReference type="GO" id="GO:0003993">
    <property type="term" value="F:acid phosphatase activity"/>
    <property type="evidence" value="ECO:0007669"/>
    <property type="project" value="UniProtKB-EC"/>
</dbReference>
<dbReference type="SUPFAM" id="SSF49363">
    <property type="entry name" value="Purple acid phosphatase, N-terminal domain"/>
    <property type="match status" value="1"/>
</dbReference>
<keyword evidence="3" id="KW-0325">Glycoprotein</keyword>
<dbReference type="SUPFAM" id="SSF56300">
    <property type="entry name" value="Metallo-dependent phosphatases"/>
    <property type="match status" value="1"/>
</dbReference>
<evidence type="ECO:0000259" key="7">
    <source>
        <dbReference type="Pfam" id="PF16656"/>
    </source>
</evidence>
<evidence type="ECO:0000256" key="4">
    <source>
        <dbReference type="RuleBase" id="RU361203"/>
    </source>
</evidence>
<dbReference type="Gene3D" id="2.60.40.380">
    <property type="entry name" value="Purple acid phosphatase-like, N-terminal"/>
    <property type="match status" value="1"/>
</dbReference>
<evidence type="ECO:0000259" key="6">
    <source>
        <dbReference type="Pfam" id="PF14008"/>
    </source>
</evidence>
<reference evidence="8" key="1">
    <citation type="journal article" date="2020" name="J. Eukaryot. Microbiol.">
        <title>De novo Sequencing, Assembly and Annotation of the Transcriptome for the Free-Living Testate Amoeba Arcella intermedia.</title>
        <authorList>
            <person name="Ribeiro G.M."/>
            <person name="Porfirio-Sousa A.L."/>
            <person name="Maurer-Alcala X.X."/>
            <person name="Katz L.A."/>
            <person name="Lahr D.J.G."/>
        </authorList>
    </citation>
    <scope>NUCLEOTIDE SEQUENCE</scope>
</reference>
<keyword evidence="2 4" id="KW-0378">Hydrolase</keyword>
<dbReference type="Gene3D" id="3.60.21.10">
    <property type="match status" value="1"/>
</dbReference>
<evidence type="ECO:0000256" key="1">
    <source>
        <dbReference type="ARBA" id="ARBA00022729"/>
    </source>
</evidence>
<dbReference type="InterPro" id="IPR008963">
    <property type="entry name" value="Purple_acid_Pase-like_N"/>
</dbReference>
<dbReference type="InterPro" id="IPR004843">
    <property type="entry name" value="Calcineurin-like_PHP"/>
</dbReference>
<feature type="domain" description="Purple acid phosphatase N-terminal" evidence="7">
    <location>
        <begin position="3"/>
        <end position="69"/>
    </location>
</feature>
<organism evidence="8">
    <name type="scientific">Arcella intermedia</name>
    <dbReference type="NCBI Taxonomy" id="1963864"/>
    <lineage>
        <taxon>Eukaryota</taxon>
        <taxon>Amoebozoa</taxon>
        <taxon>Tubulinea</taxon>
        <taxon>Elardia</taxon>
        <taxon>Arcellinida</taxon>
        <taxon>Sphaerothecina</taxon>
        <taxon>Arcellidae</taxon>
        <taxon>Arcella</taxon>
    </lineage>
</organism>
<feature type="domain" description="Purple acid phosphatase C-terminal" evidence="6">
    <location>
        <begin position="281"/>
        <end position="342"/>
    </location>
</feature>
<dbReference type="InterPro" id="IPR029052">
    <property type="entry name" value="Metallo-depent_PP-like"/>
</dbReference>
<dbReference type="EMBL" id="GIBP01003739">
    <property type="protein sequence ID" value="NDV32708.1"/>
    <property type="molecule type" value="Transcribed_RNA"/>
</dbReference>
<dbReference type="InterPro" id="IPR015914">
    <property type="entry name" value="PAPs_N"/>
</dbReference>
<evidence type="ECO:0000313" key="8">
    <source>
        <dbReference type="EMBL" id="NDV32708.1"/>
    </source>
</evidence>
<dbReference type="Pfam" id="PF14008">
    <property type="entry name" value="Metallophos_C"/>
    <property type="match status" value="1"/>
</dbReference>
<evidence type="ECO:0000256" key="2">
    <source>
        <dbReference type="ARBA" id="ARBA00022801"/>
    </source>
</evidence>
<dbReference type="AlphaFoldDB" id="A0A6B2L7A6"/>
<feature type="domain" description="Calcineurin-like phosphoesterase" evidence="5">
    <location>
        <begin position="107"/>
        <end position="266"/>
    </location>
</feature>
<dbReference type="Pfam" id="PF00149">
    <property type="entry name" value="Metallophos"/>
    <property type="match status" value="1"/>
</dbReference>
<dbReference type="GO" id="GO:0046872">
    <property type="term" value="F:metal ion binding"/>
    <property type="evidence" value="ECO:0007669"/>
    <property type="project" value="InterPro"/>
</dbReference>
<accession>A0A6B2L7A6</accession>
<dbReference type="CDD" id="cd00839">
    <property type="entry name" value="MPP_PAPs"/>
    <property type="match status" value="1"/>
</dbReference>
<dbReference type="InterPro" id="IPR039331">
    <property type="entry name" value="PAPs-like"/>
</dbReference>
<comment type="similarity">
    <text evidence="4">Belongs to the metallophosphoesterase superfamily. Purple acid phosphatase family.</text>
</comment>
<dbReference type="PANTHER" id="PTHR22953:SF153">
    <property type="entry name" value="PURPLE ACID PHOSPHATASE"/>
    <property type="match status" value="1"/>
</dbReference>
<evidence type="ECO:0000256" key="3">
    <source>
        <dbReference type="ARBA" id="ARBA00023180"/>
    </source>
</evidence>
<dbReference type="PANTHER" id="PTHR22953">
    <property type="entry name" value="ACID PHOSPHATASE RELATED"/>
    <property type="match status" value="1"/>
</dbReference>
<keyword evidence="1" id="KW-0732">Signal</keyword>
<evidence type="ECO:0000259" key="5">
    <source>
        <dbReference type="Pfam" id="PF00149"/>
    </source>
</evidence>
<proteinExistence type="inferred from homology"/>
<dbReference type="InterPro" id="IPR025733">
    <property type="entry name" value="PAPs_C"/>
</dbReference>
<name>A0A6B2L7A6_9EUKA</name>